<dbReference type="OrthoDB" id="9797178at2"/>
<dbReference type="Gene3D" id="3.40.630.30">
    <property type="match status" value="1"/>
</dbReference>
<proteinExistence type="predicted"/>
<dbReference type="CDD" id="cd04301">
    <property type="entry name" value="NAT_SF"/>
    <property type="match status" value="1"/>
</dbReference>
<sequence>MSDHTEQELIMKIKESDAYIPALSLVAVDHTKIVGHIMMSKIQVMDGQAHHHALALAPLSVLPAYQHQGIGSQLIRQAVDMAGRADYSSIIVLGHHTYYPKFGFRKASDYGIYPPFDVPEEYFMVLPLDENRLANMKGTVKYSSAFE</sequence>
<evidence type="ECO:0000313" key="3">
    <source>
        <dbReference type="Proteomes" id="UP000294843"/>
    </source>
</evidence>
<dbReference type="EMBL" id="SCWF01000006">
    <property type="protein sequence ID" value="TDM14043.1"/>
    <property type="molecule type" value="Genomic_DNA"/>
</dbReference>
<dbReference type="InterPro" id="IPR016181">
    <property type="entry name" value="Acyl_CoA_acyltransferase"/>
</dbReference>
<dbReference type="PROSITE" id="PS51186">
    <property type="entry name" value="GNAT"/>
    <property type="match status" value="1"/>
</dbReference>
<organism evidence="2 3">
    <name type="scientific">Macrococcus bovicus</name>
    <dbReference type="NCBI Taxonomy" id="69968"/>
    <lineage>
        <taxon>Bacteria</taxon>
        <taxon>Bacillati</taxon>
        <taxon>Bacillota</taxon>
        <taxon>Bacilli</taxon>
        <taxon>Bacillales</taxon>
        <taxon>Staphylococcaceae</taxon>
        <taxon>Macrococcus</taxon>
    </lineage>
</organism>
<keyword evidence="3" id="KW-1185">Reference proteome</keyword>
<evidence type="ECO:0000313" key="2">
    <source>
        <dbReference type="EMBL" id="TDM14043.1"/>
    </source>
</evidence>
<gene>
    <name evidence="2" type="ORF">ERX55_07125</name>
</gene>
<dbReference type="GO" id="GO:0016747">
    <property type="term" value="F:acyltransferase activity, transferring groups other than amino-acyl groups"/>
    <property type="evidence" value="ECO:0007669"/>
    <property type="project" value="InterPro"/>
</dbReference>
<reference evidence="2 3" key="1">
    <citation type="submission" date="2019-01" db="EMBL/GenBank/DDBJ databases">
        <title>Draft genome sequences of the type strains of six Macrococcus species.</title>
        <authorList>
            <person name="Mazhar S."/>
            <person name="Altermann E."/>
            <person name="Hill C."/>
            <person name="Mcauliffe O."/>
        </authorList>
    </citation>
    <scope>NUCLEOTIDE SEQUENCE [LARGE SCALE GENOMIC DNA]</scope>
    <source>
        <strain evidence="2 3">ATCC 51825</strain>
    </source>
</reference>
<name>A0A4R6C0I7_9STAP</name>
<dbReference type="SUPFAM" id="SSF55729">
    <property type="entry name" value="Acyl-CoA N-acyltransferases (Nat)"/>
    <property type="match status" value="1"/>
</dbReference>
<dbReference type="Proteomes" id="UP000294843">
    <property type="component" value="Unassembled WGS sequence"/>
</dbReference>
<keyword evidence="2" id="KW-0808">Transferase</keyword>
<protein>
    <submittedName>
        <fullName evidence="2">N-acetyltransferase</fullName>
    </submittedName>
</protein>
<accession>A0A4R6C0I7</accession>
<dbReference type="AlphaFoldDB" id="A0A4R6C0I7"/>
<feature type="domain" description="N-acetyltransferase" evidence="1">
    <location>
        <begin position="1"/>
        <end position="129"/>
    </location>
</feature>
<evidence type="ECO:0000259" key="1">
    <source>
        <dbReference type="PROSITE" id="PS51186"/>
    </source>
</evidence>
<dbReference type="Pfam" id="PF00583">
    <property type="entry name" value="Acetyltransf_1"/>
    <property type="match status" value="1"/>
</dbReference>
<comment type="caution">
    <text evidence="2">The sequence shown here is derived from an EMBL/GenBank/DDBJ whole genome shotgun (WGS) entry which is preliminary data.</text>
</comment>
<dbReference type="InterPro" id="IPR000182">
    <property type="entry name" value="GNAT_dom"/>
</dbReference>